<dbReference type="InterPro" id="IPR001584">
    <property type="entry name" value="Integrase_cat-core"/>
</dbReference>
<protein>
    <recommendedName>
        <fullName evidence="2">Integrase catalytic domain-containing protein</fullName>
    </recommendedName>
</protein>
<dbReference type="EMBL" id="OOIL02001925">
    <property type="protein sequence ID" value="VFQ79345.1"/>
    <property type="molecule type" value="Genomic_DNA"/>
</dbReference>
<name>A0A484LSI5_9ASTE</name>
<dbReference type="AlphaFoldDB" id="A0A484LSI5"/>
<evidence type="ECO:0000313" key="4">
    <source>
        <dbReference type="Proteomes" id="UP000595140"/>
    </source>
</evidence>
<dbReference type="PANTHER" id="PTHR11439">
    <property type="entry name" value="GAG-POL-RELATED RETROTRANSPOSON"/>
    <property type="match status" value="1"/>
</dbReference>
<dbReference type="InterPro" id="IPR036397">
    <property type="entry name" value="RNaseH_sf"/>
</dbReference>
<dbReference type="Proteomes" id="UP000595140">
    <property type="component" value="Unassembled WGS sequence"/>
</dbReference>
<keyword evidence="4" id="KW-1185">Reference proteome</keyword>
<dbReference type="CDD" id="cd09272">
    <property type="entry name" value="RNase_HI_RT_Ty1"/>
    <property type="match status" value="1"/>
</dbReference>
<dbReference type="OrthoDB" id="1671286at2759"/>
<evidence type="ECO:0000259" key="2">
    <source>
        <dbReference type="PROSITE" id="PS50994"/>
    </source>
</evidence>
<proteinExistence type="predicted"/>
<organism evidence="3 4">
    <name type="scientific">Cuscuta campestris</name>
    <dbReference type="NCBI Taxonomy" id="132261"/>
    <lineage>
        <taxon>Eukaryota</taxon>
        <taxon>Viridiplantae</taxon>
        <taxon>Streptophyta</taxon>
        <taxon>Embryophyta</taxon>
        <taxon>Tracheophyta</taxon>
        <taxon>Spermatophyta</taxon>
        <taxon>Magnoliopsida</taxon>
        <taxon>eudicotyledons</taxon>
        <taxon>Gunneridae</taxon>
        <taxon>Pentapetalae</taxon>
        <taxon>asterids</taxon>
        <taxon>lamiids</taxon>
        <taxon>Solanales</taxon>
        <taxon>Convolvulaceae</taxon>
        <taxon>Cuscuteae</taxon>
        <taxon>Cuscuta</taxon>
        <taxon>Cuscuta subgen. Grammica</taxon>
        <taxon>Cuscuta sect. Cleistogrammica</taxon>
    </lineage>
</organism>
<dbReference type="InterPro" id="IPR012337">
    <property type="entry name" value="RNaseH-like_sf"/>
</dbReference>
<feature type="compositionally biased region" description="Basic and acidic residues" evidence="1">
    <location>
        <begin position="514"/>
        <end position="535"/>
    </location>
</feature>
<feature type="region of interest" description="Disordered" evidence="1">
    <location>
        <begin position="514"/>
        <end position="564"/>
    </location>
</feature>
<evidence type="ECO:0000256" key="1">
    <source>
        <dbReference type="SAM" id="MobiDB-lite"/>
    </source>
</evidence>
<feature type="domain" description="Integrase catalytic" evidence="2">
    <location>
        <begin position="294"/>
        <end position="401"/>
    </location>
</feature>
<dbReference type="GO" id="GO:0003676">
    <property type="term" value="F:nucleic acid binding"/>
    <property type="evidence" value="ECO:0007669"/>
    <property type="project" value="InterPro"/>
</dbReference>
<dbReference type="GO" id="GO:0015074">
    <property type="term" value="P:DNA integration"/>
    <property type="evidence" value="ECO:0007669"/>
    <property type="project" value="InterPro"/>
</dbReference>
<dbReference type="Gene3D" id="3.30.420.10">
    <property type="entry name" value="Ribonuclease H-like superfamily/Ribonuclease H"/>
    <property type="match status" value="1"/>
</dbReference>
<accession>A0A484LSI5</accession>
<dbReference type="PROSITE" id="PS50994">
    <property type="entry name" value="INTEGRASE"/>
    <property type="match status" value="1"/>
</dbReference>
<sequence>MKDLGDASYALGIRIYRDRSRKLLGLSQSTYIDKVLARFSMSESKRGSLPMVQGTSLSKTQGASTPEKVERMINVPYASAIGSIMYSMVCTRHDVAFALSVTSRYQSNPGEIHWTAVKNILKYFRRTKDSFLVYGGKEELSIVGYTDASFQTDRDDFKSQAGYVFCLNGGAVTWKSYKQDTTADSTTEAEYMAAAEAAKEGVWLKNFIIELGVVPSIKNPIPLFCDNNGAIAQAKEPRSHQKTKHIVRRYHIIREIVPRGDVEICKIGTDDNIADPLTKALGKPKHESHTWFEVPKQIISENGTQFKEAEFQNFLKTWGIQHTKVSVAYPQANAQVENVNRTIISGIKKKLLSEGSKWVDELPRILWTYRTTPRRATGDTLFGLAYGFEARAPAETVIPTRREMEYDLEVNEQNQAVELNFIQERRDEVRIWAENYRRQVKSYFGRRVKPRAFQVGDYILRKREKSQPTKGGKLAKKYEGPYIIKAIVRPGWASRHFRDLRRVHSLTLAAMPELEKDPGAERGEVTDCSEAREGPEESSGVVAPSEGNAKEEESEEESEIPSPLNRRVILKEKCKDAESKHISDWGSSCGFPRKARVASFHHRAKRSGTPSQPAQLLDSLLCLLKLRPLTPGGRFVPGVCRTASPDPGMGPPLVDGNLLLQDLDPGPFSHQFRQAIYLDLGILFLKGLDLFL</sequence>
<evidence type="ECO:0000313" key="3">
    <source>
        <dbReference type="EMBL" id="VFQ79345.1"/>
    </source>
</evidence>
<reference evidence="3 4" key="1">
    <citation type="submission" date="2018-04" db="EMBL/GenBank/DDBJ databases">
        <authorList>
            <person name="Vogel A."/>
        </authorList>
    </citation>
    <scope>NUCLEOTIDE SEQUENCE [LARGE SCALE GENOMIC DNA]</scope>
</reference>
<dbReference type="SUPFAM" id="SSF53098">
    <property type="entry name" value="Ribonuclease H-like"/>
    <property type="match status" value="1"/>
</dbReference>
<gene>
    <name evidence="3" type="ORF">CCAM_LOCUS21121</name>
</gene>
<dbReference type="PANTHER" id="PTHR11439:SF496">
    <property type="entry name" value="RNA-DIRECTED DNA POLYMERASE"/>
    <property type="match status" value="1"/>
</dbReference>